<evidence type="ECO:0000313" key="2">
    <source>
        <dbReference type="EMBL" id="NME43197.1"/>
    </source>
</evidence>
<reference evidence="2 3" key="1">
    <citation type="submission" date="2020-04" db="EMBL/GenBank/DDBJ databases">
        <authorList>
            <person name="Hitch T.C.A."/>
            <person name="Wylensek D."/>
            <person name="Clavel T."/>
        </authorList>
    </citation>
    <scope>NUCLEOTIDE SEQUENCE [LARGE SCALE GENOMIC DNA]</scope>
    <source>
        <strain evidence="2 3">WCA-389-WT-5H1</strain>
    </source>
</reference>
<keyword evidence="1" id="KW-0175">Coiled coil</keyword>
<dbReference type="SUPFAM" id="SSF46785">
    <property type="entry name" value="Winged helix' DNA-binding domain"/>
    <property type="match status" value="1"/>
</dbReference>
<dbReference type="AlphaFoldDB" id="A0A848CB29"/>
<dbReference type="InterPro" id="IPR036388">
    <property type="entry name" value="WH-like_DNA-bd_sf"/>
</dbReference>
<sequence length="103" mass="11814">MNDNKLTPTELKVLAIIPYGAKEPIKTKEIQTRTGLEIRTIRKIISHLITEHNIKIGAIRTGKEQGYFIATNRQELELAIRPLQAQINDMNRRIASLKDNAYF</sequence>
<protein>
    <recommendedName>
        <fullName evidence="4">Helix-turn-helix type 11 domain-containing protein</fullName>
    </recommendedName>
</protein>
<organism evidence="2 3">
    <name type="scientific">Ligilactobacillus agilis</name>
    <dbReference type="NCBI Taxonomy" id="1601"/>
    <lineage>
        <taxon>Bacteria</taxon>
        <taxon>Bacillati</taxon>
        <taxon>Bacillota</taxon>
        <taxon>Bacilli</taxon>
        <taxon>Lactobacillales</taxon>
        <taxon>Lactobacillaceae</taxon>
        <taxon>Ligilactobacillus</taxon>
    </lineage>
</organism>
<dbReference type="Proteomes" id="UP000563853">
    <property type="component" value="Unassembled WGS sequence"/>
</dbReference>
<evidence type="ECO:0000313" key="3">
    <source>
        <dbReference type="Proteomes" id="UP000563853"/>
    </source>
</evidence>
<dbReference type="RefSeq" id="WP_170092200.1">
    <property type="nucleotide sequence ID" value="NZ_JABAFP010000073.1"/>
</dbReference>
<proteinExistence type="predicted"/>
<feature type="coiled-coil region" evidence="1">
    <location>
        <begin position="73"/>
        <end position="100"/>
    </location>
</feature>
<evidence type="ECO:0000256" key="1">
    <source>
        <dbReference type="SAM" id="Coils"/>
    </source>
</evidence>
<dbReference type="InterPro" id="IPR036390">
    <property type="entry name" value="WH_DNA-bd_sf"/>
</dbReference>
<accession>A0A848CB29</accession>
<evidence type="ECO:0008006" key="4">
    <source>
        <dbReference type="Google" id="ProtNLM"/>
    </source>
</evidence>
<dbReference type="Gene3D" id="1.10.10.10">
    <property type="entry name" value="Winged helix-like DNA-binding domain superfamily/Winged helix DNA-binding domain"/>
    <property type="match status" value="1"/>
</dbReference>
<name>A0A848CB29_9LACO</name>
<comment type="caution">
    <text evidence="2">The sequence shown here is derived from an EMBL/GenBank/DDBJ whole genome shotgun (WGS) entry which is preliminary data.</text>
</comment>
<gene>
    <name evidence="2" type="ORF">HF863_10585</name>
</gene>
<dbReference type="EMBL" id="JABAFP010000073">
    <property type="protein sequence ID" value="NME43197.1"/>
    <property type="molecule type" value="Genomic_DNA"/>
</dbReference>